<keyword evidence="3" id="KW-1185">Reference proteome</keyword>
<dbReference type="STRING" id="694427.Palpr_1823"/>
<accession>E4T5G8</accession>
<reference evidence="2 3" key="2">
    <citation type="journal article" date="2011" name="Stand. Genomic Sci.">
        <title>Complete genome sequence of Paludibacter propionicigenes type strain (WB4).</title>
        <authorList>
            <person name="Gronow S."/>
            <person name="Munk C."/>
            <person name="Lapidus A."/>
            <person name="Nolan M."/>
            <person name="Lucas S."/>
            <person name="Hammon N."/>
            <person name="Deshpande S."/>
            <person name="Cheng J.F."/>
            <person name="Tapia R."/>
            <person name="Han C."/>
            <person name="Goodwin L."/>
            <person name="Pitluck S."/>
            <person name="Liolios K."/>
            <person name="Ivanova N."/>
            <person name="Mavromatis K."/>
            <person name="Mikhailova N."/>
            <person name="Pati A."/>
            <person name="Chen A."/>
            <person name="Palaniappan K."/>
            <person name="Land M."/>
            <person name="Hauser L."/>
            <person name="Chang Y.J."/>
            <person name="Jeffries C.D."/>
            <person name="Brambilla E."/>
            <person name="Rohde M."/>
            <person name="Goker M."/>
            <person name="Detter J.C."/>
            <person name="Woyke T."/>
            <person name="Bristow J."/>
            <person name="Eisen J.A."/>
            <person name="Markowitz V."/>
            <person name="Hugenholtz P."/>
            <person name="Kyrpides N.C."/>
            <person name="Klenk H.P."/>
        </authorList>
    </citation>
    <scope>NUCLEOTIDE SEQUENCE [LARGE SCALE GENOMIC DNA]</scope>
    <source>
        <strain evidence="3">DSM 17365 / JCM 13257 / WB4</strain>
    </source>
</reference>
<sequence>MQNKTLYVLLLITCCISCNSPKKDFKITGSVPSTKYDGEWIYLVPIEGANSHTVDSVKIANASFTFEGNIERMSIIRSRALLRLKLQELLIVTEPGTTKAILDSVSSAHGTPQNDALQLWKEEREKSMSAYSFVTAGLRSVSGKDSLRWLSQKDAIIKREKLFNERFLKEQGDNTVGTFVRKLTGNSNK</sequence>
<protein>
    <recommendedName>
        <fullName evidence="1">DUF4369 domain-containing protein</fullName>
    </recommendedName>
</protein>
<dbReference type="KEGG" id="ppn:Palpr_1823"/>
<name>E4T5G8_PALPW</name>
<dbReference type="HOGENOM" id="CLU_1363938_0_0_10"/>
<dbReference type="InterPro" id="IPR025380">
    <property type="entry name" value="DUF4369"/>
</dbReference>
<evidence type="ECO:0000313" key="2">
    <source>
        <dbReference type="EMBL" id="ADQ79962.1"/>
    </source>
</evidence>
<dbReference type="Proteomes" id="UP000008718">
    <property type="component" value="Chromosome"/>
</dbReference>
<proteinExistence type="predicted"/>
<evidence type="ECO:0000259" key="1">
    <source>
        <dbReference type="Pfam" id="PF14289"/>
    </source>
</evidence>
<evidence type="ECO:0000313" key="3">
    <source>
        <dbReference type="Proteomes" id="UP000008718"/>
    </source>
</evidence>
<gene>
    <name evidence="2" type="ordered locus">Palpr_1823</name>
</gene>
<dbReference type="EMBL" id="CP002345">
    <property type="protein sequence ID" value="ADQ79962.1"/>
    <property type="molecule type" value="Genomic_DNA"/>
</dbReference>
<reference key="1">
    <citation type="submission" date="2010-11" db="EMBL/GenBank/DDBJ databases">
        <title>The complete genome of Paludibacter propionicigenes DSM 17365.</title>
        <authorList>
            <consortium name="US DOE Joint Genome Institute (JGI-PGF)"/>
            <person name="Lucas S."/>
            <person name="Copeland A."/>
            <person name="Lapidus A."/>
            <person name="Bruce D."/>
            <person name="Goodwin L."/>
            <person name="Pitluck S."/>
            <person name="Kyrpides N."/>
            <person name="Mavromatis K."/>
            <person name="Ivanova N."/>
            <person name="Munk A.C."/>
            <person name="Brettin T."/>
            <person name="Detter J.C."/>
            <person name="Han C."/>
            <person name="Tapia R."/>
            <person name="Land M."/>
            <person name="Hauser L."/>
            <person name="Markowitz V."/>
            <person name="Cheng J.-F."/>
            <person name="Hugenholtz P."/>
            <person name="Woyke T."/>
            <person name="Wu D."/>
            <person name="Gronow S."/>
            <person name="Wellnitz S."/>
            <person name="Brambilla E."/>
            <person name="Klenk H.-P."/>
            <person name="Eisen J.A."/>
        </authorList>
    </citation>
    <scope>NUCLEOTIDE SEQUENCE</scope>
    <source>
        <strain>WB4</strain>
    </source>
</reference>
<dbReference type="Pfam" id="PF14289">
    <property type="entry name" value="DUF4369"/>
    <property type="match status" value="1"/>
</dbReference>
<feature type="domain" description="DUF4369" evidence="1">
    <location>
        <begin position="25"/>
        <end position="117"/>
    </location>
</feature>
<dbReference type="AlphaFoldDB" id="E4T5G8"/>
<organism evidence="2 3">
    <name type="scientific">Paludibacter propionicigenes (strain DSM 17365 / JCM 13257 / WB4)</name>
    <dbReference type="NCBI Taxonomy" id="694427"/>
    <lineage>
        <taxon>Bacteria</taxon>
        <taxon>Pseudomonadati</taxon>
        <taxon>Bacteroidota</taxon>
        <taxon>Bacteroidia</taxon>
        <taxon>Bacteroidales</taxon>
        <taxon>Paludibacteraceae</taxon>
        <taxon>Paludibacter</taxon>
    </lineage>
</organism>
<dbReference type="eggNOG" id="ENOG5032YBW">
    <property type="taxonomic scope" value="Bacteria"/>
</dbReference>